<dbReference type="Gene3D" id="3.40.50.300">
    <property type="entry name" value="P-loop containing nucleotide triphosphate hydrolases"/>
    <property type="match status" value="1"/>
</dbReference>
<sequence>MSWNKPAPAAGSASQEVPQSREQPAAAPSDSELRAIDETTKVITRLKKLYKRYVLPVEKRYLFKTFHSPEMTEAEFNSKPQVMLVGQYSVGKTTFIKYLLGRDFPGQRIGPEPTTDRFTVVLNGPEERTIPGNALSVHPDIPYTGLERFGVSFLNRFEGSMMPSAVLQKITLIVKRIRKLRVLVCIISHLKSQMPSMMGKAKKQRKLLEDLGEQFRTVMQKHNLAAGDFPELAPFHEKLETLEFSTFPTFNKSMMSDLDKCMGKDIPELMNCLPSETDSVEEVRAKLAMNNMTADGDVNVPLGVSSAKFGARAAAASQGANNPFGVEEDNVNYWSLVEESNFYKRKFEESGPRAGLLDGSASRGVLMETGVEQRDLRRIWDMADIDCDGCLDLEEFTVAMYLIDKVQSTGQLQTELMWHEVPPTKRGLVARKQDVSV</sequence>
<evidence type="ECO:0008006" key="8">
    <source>
        <dbReference type="Google" id="ProtNLM"/>
    </source>
</evidence>
<dbReference type="Gene3D" id="1.10.238.10">
    <property type="entry name" value="EF-hand"/>
    <property type="match status" value="1"/>
</dbReference>
<dbReference type="InterPro" id="IPR031692">
    <property type="entry name" value="EHD_N"/>
</dbReference>
<name>A0ABQ6M9Y3_9STRA</name>
<reference evidence="6 7" key="1">
    <citation type="journal article" date="2023" name="Commun. Biol.">
        <title>Genome analysis of Parmales, the sister group of diatoms, reveals the evolutionary specialization of diatoms from phago-mixotrophs to photoautotrophs.</title>
        <authorList>
            <person name="Ban H."/>
            <person name="Sato S."/>
            <person name="Yoshikawa S."/>
            <person name="Yamada K."/>
            <person name="Nakamura Y."/>
            <person name="Ichinomiya M."/>
            <person name="Sato N."/>
            <person name="Blanc-Mathieu R."/>
            <person name="Endo H."/>
            <person name="Kuwata A."/>
            <person name="Ogata H."/>
        </authorList>
    </citation>
    <scope>NUCLEOTIDE SEQUENCE [LARGE SCALE GENOMIC DNA]</scope>
</reference>
<evidence type="ECO:0000313" key="7">
    <source>
        <dbReference type="Proteomes" id="UP001165060"/>
    </source>
</evidence>
<dbReference type="CDD" id="cd00052">
    <property type="entry name" value="EH"/>
    <property type="match status" value="1"/>
</dbReference>
<dbReference type="SMART" id="SM00027">
    <property type="entry name" value="EH"/>
    <property type="match status" value="1"/>
</dbReference>
<dbReference type="PROSITE" id="PS00018">
    <property type="entry name" value="EF_HAND_1"/>
    <property type="match status" value="1"/>
</dbReference>
<gene>
    <name evidence="6" type="ORF">TeGR_g8571</name>
</gene>
<dbReference type="InterPro" id="IPR045063">
    <property type="entry name" value="Dynamin_N"/>
</dbReference>
<evidence type="ECO:0000259" key="4">
    <source>
        <dbReference type="PROSITE" id="PS50031"/>
    </source>
</evidence>
<evidence type="ECO:0000256" key="3">
    <source>
        <dbReference type="SAM" id="MobiDB-lite"/>
    </source>
</evidence>
<keyword evidence="2" id="KW-0106">Calcium</keyword>
<organism evidence="6 7">
    <name type="scientific">Tetraparma gracilis</name>
    <dbReference type="NCBI Taxonomy" id="2962635"/>
    <lineage>
        <taxon>Eukaryota</taxon>
        <taxon>Sar</taxon>
        <taxon>Stramenopiles</taxon>
        <taxon>Ochrophyta</taxon>
        <taxon>Bolidophyceae</taxon>
        <taxon>Parmales</taxon>
        <taxon>Triparmaceae</taxon>
        <taxon>Tetraparma</taxon>
    </lineage>
</organism>
<evidence type="ECO:0000256" key="1">
    <source>
        <dbReference type="ARBA" id="ARBA00022741"/>
    </source>
</evidence>
<dbReference type="InterPro" id="IPR002048">
    <property type="entry name" value="EF_hand_dom"/>
</dbReference>
<dbReference type="SMART" id="SM00054">
    <property type="entry name" value="EFh"/>
    <property type="match status" value="1"/>
</dbReference>
<evidence type="ECO:0000259" key="5">
    <source>
        <dbReference type="PROSITE" id="PS50222"/>
    </source>
</evidence>
<dbReference type="SUPFAM" id="SSF52540">
    <property type="entry name" value="P-loop containing nucleoside triphosphate hydrolases"/>
    <property type="match status" value="1"/>
</dbReference>
<accession>A0ABQ6M9Y3</accession>
<dbReference type="InterPro" id="IPR018247">
    <property type="entry name" value="EF_Hand_1_Ca_BS"/>
</dbReference>
<feature type="domain" description="EF-hand" evidence="5">
    <location>
        <begin position="371"/>
        <end position="406"/>
    </location>
</feature>
<dbReference type="PROSITE" id="PS50031">
    <property type="entry name" value="EH"/>
    <property type="match status" value="1"/>
</dbReference>
<dbReference type="InterPro" id="IPR000261">
    <property type="entry name" value="EH_dom"/>
</dbReference>
<feature type="compositionally biased region" description="Polar residues" evidence="3">
    <location>
        <begin position="12"/>
        <end position="22"/>
    </location>
</feature>
<comment type="caution">
    <text evidence="6">The sequence shown here is derived from an EMBL/GenBank/DDBJ whole genome shotgun (WGS) entry which is preliminary data.</text>
</comment>
<dbReference type="EMBL" id="BRYB01003887">
    <property type="protein sequence ID" value="GMI22249.1"/>
    <property type="molecule type" value="Genomic_DNA"/>
</dbReference>
<protein>
    <recommendedName>
        <fullName evidence="8">Calmodulin</fullName>
    </recommendedName>
</protein>
<dbReference type="InterPro" id="IPR011992">
    <property type="entry name" value="EF-hand-dom_pair"/>
</dbReference>
<evidence type="ECO:0000256" key="2">
    <source>
        <dbReference type="ARBA" id="ARBA00022837"/>
    </source>
</evidence>
<keyword evidence="7" id="KW-1185">Reference proteome</keyword>
<dbReference type="InterPro" id="IPR027417">
    <property type="entry name" value="P-loop_NTPase"/>
</dbReference>
<dbReference type="InterPro" id="IPR040990">
    <property type="entry name" value="DUF5600"/>
</dbReference>
<proteinExistence type="predicted"/>
<dbReference type="Pfam" id="PF18150">
    <property type="entry name" value="DUF5600"/>
    <property type="match status" value="1"/>
</dbReference>
<dbReference type="PROSITE" id="PS50222">
    <property type="entry name" value="EF_HAND_2"/>
    <property type="match status" value="1"/>
</dbReference>
<evidence type="ECO:0000313" key="6">
    <source>
        <dbReference type="EMBL" id="GMI22249.1"/>
    </source>
</evidence>
<dbReference type="Pfam" id="PF00350">
    <property type="entry name" value="Dynamin_N"/>
    <property type="match status" value="1"/>
</dbReference>
<dbReference type="Pfam" id="PF12763">
    <property type="entry name" value="EH"/>
    <property type="match status" value="1"/>
</dbReference>
<dbReference type="PANTHER" id="PTHR11216:SF170">
    <property type="entry name" value="DYNAMIN ASSOCIATED PROTEIN 160, ISOFORM D"/>
    <property type="match status" value="1"/>
</dbReference>
<dbReference type="Proteomes" id="UP001165060">
    <property type="component" value="Unassembled WGS sequence"/>
</dbReference>
<dbReference type="PANTHER" id="PTHR11216">
    <property type="entry name" value="EH DOMAIN"/>
    <property type="match status" value="1"/>
</dbReference>
<keyword evidence="1" id="KW-0547">Nucleotide-binding</keyword>
<feature type="domain" description="EH" evidence="4">
    <location>
        <begin position="339"/>
        <end position="427"/>
    </location>
</feature>
<dbReference type="Gene3D" id="1.10.268.20">
    <property type="match status" value="2"/>
</dbReference>
<dbReference type="Pfam" id="PF16880">
    <property type="entry name" value="EHD_N"/>
    <property type="match status" value="1"/>
</dbReference>
<dbReference type="SUPFAM" id="SSF47473">
    <property type="entry name" value="EF-hand"/>
    <property type="match status" value="1"/>
</dbReference>
<feature type="region of interest" description="Disordered" evidence="3">
    <location>
        <begin position="1"/>
        <end position="33"/>
    </location>
</feature>